<evidence type="ECO:0000313" key="2">
    <source>
        <dbReference type="Proteomes" id="UP001081071"/>
    </source>
</evidence>
<dbReference type="Proteomes" id="UP001081071">
    <property type="component" value="Unassembled WGS sequence"/>
</dbReference>
<sequence length="275" mass="29269">MPPEQISRFAATPSVLLDVAFGPDPGRFPLPAATGPRESWYRSVALAGQGRYGAADVELRRYRPGSPEVESLHASTRASWLRQLGRHDRARQFDGRAVFLVGLVGPPRSRDSVEARSDALIGLAADALGTGRFELAQTLLDRSEEHRQGPNGKGLWRPVLRAAWVSAELAMVRGDGPTAVRHAESARALANDADSLRHSIKTDLVLAAALSCVGQITRAHDSAVQVASAAAMHGLLPLRWAATMLCEGTGIADAEMVSSIDLASAIDRRGGSSID</sequence>
<gene>
    <name evidence="1" type="ORF">O4220_21915</name>
</gene>
<reference evidence="1" key="1">
    <citation type="submission" date="2022-12" db="EMBL/GenBank/DDBJ databases">
        <authorList>
            <person name="Krivoruchko A.V."/>
            <person name="Elkin A."/>
        </authorList>
    </citation>
    <scope>NUCLEOTIDE SEQUENCE</scope>
    <source>
        <strain evidence="1">IEGM 1391</strain>
    </source>
</reference>
<dbReference type="RefSeq" id="WP_269607602.1">
    <property type="nucleotide sequence ID" value="NZ_JAPWIJ010000010.1"/>
</dbReference>
<accession>A0ABT4MK24</accession>
<comment type="caution">
    <text evidence="1">The sequence shown here is derived from an EMBL/GenBank/DDBJ whole genome shotgun (WGS) entry which is preliminary data.</text>
</comment>
<keyword evidence="2" id="KW-1185">Reference proteome</keyword>
<dbReference type="EMBL" id="JAPWIJ010000010">
    <property type="protein sequence ID" value="MCZ4521178.1"/>
    <property type="molecule type" value="Genomic_DNA"/>
</dbReference>
<proteinExistence type="predicted"/>
<organism evidence="1 2">
    <name type="scientific">Rhodococcus ruber</name>
    <dbReference type="NCBI Taxonomy" id="1830"/>
    <lineage>
        <taxon>Bacteria</taxon>
        <taxon>Bacillati</taxon>
        <taxon>Actinomycetota</taxon>
        <taxon>Actinomycetes</taxon>
        <taxon>Mycobacteriales</taxon>
        <taxon>Nocardiaceae</taxon>
        <taxon>Rhodococcus</taxon>
    </lineage>
</organism>
<protein>
    <submittedName>
        <fullName evidence="1">Uncharacterized protein</fullName>
    </submittedName>
</protein>
<evidence type="ECO:0000313" key="1">
    <source>
        <dbReference type="EMBL" id="MCZ4521178.1"/>
    </source>
</evidence>
<name>A0ABT4MK24_9NOCA</name>